<dbReference type="GeneID" id="43649960"/>
<evidence type="ECO:0000313" key="1">
    <source>
        <dbReference type="EMBL" id="KAE8368598.1"/>
    </source>
</evidence>
<organism evidence="1 2">
    <name type="scientific">Aspergillus caelatus</name>
    <dbReference type="NCBI Taxonomy" id="61420"/>
    <lineage>
        <taxon>Eukaryota</taxon>
        <taxon>Fungi</taxon>
        <taxon>Dikarya</taxon>
        <taxon>Ascomycota</taxon>
        <taxon>Pezizomycotina</taxon>
        <taxon>Eurotiomycetes</taxon>
        <taxon>Eurotiomycetidae</taxon>
        <taxon>Eurotiales</taxon>
        <taxon>Aspergillaceae</taxon>
        <taxon>Aspergillus</taxon>
        <taxon>Aspergillus subgen. Circumdati</taxon>
    </lineage>
</organism>
<dbReference type="RefSeq" id="XP_031931679.1">
    <property type="nucleotide sequence ID" value="XM_032065514.1"/>
</dbReference>
<dbReference type="EMBL" id="ML737582">
    <property type="protein sequence ID" value="KAE8368598.1"/>
    <property type="molecule type" value="Genomic_DNA"/>
</dbReference>
<protein>
    <submittedName>
        <fullName evidence="1">Uncharacterized protein</fullName>
    </submittedName>
</protein>
<dbReference type="Proteomes" id="UP000326268">
    <property type="component" value="Unassembled WGS sequence"/>
</dbReference>
<gene>
    <name evidence="1" type="ORF">BDV27DRAFT_122014</name>
</gene>
<reference evidence="1 2" key="1">
    <citation type="submission" date="2019-04" db="EMBL/GenBank/DDBJ databases">
        <title>Friends and foes A comparative genomics studyof 23 Aspergillus species from section Flavi.</title>
        <authorList>
            <consortium name="DOE Joint Genome Institute"/>
            <person name="Kjaerbolling I."/>
            <person name="Vesth T."/>
            <person name="Frisvad J.C."/>
            <person name="Nybo J.L."/>
            <person name="Theobald S."/>
            <person name="Kildgaard S."/>
            <person name="Isbrandt T."/>
            <person name="Kuo A."/>
            <person name="Sato A."/>
            <person name="Lyhne E.K."/>
            <person name="Kogle M.E."/>
            <person name="Wiebenga A."/>
            <person name="Kun R.S."/>
            <person name="Lubbers R.J."/>
            <person name="Makela M.R."/>
            <person name="Barry K."/>
            <person name="Chovatia M."/>
            <person name="Clum A."/>
            <person name="Daum C."/>
            <person name="Haridas S."/>
            <person name="He G."/>
            <person name="LaButti K."/>
            <person name="Lipzen A."/>
            <person name="Mondo S."/>
            <person name="Riley R."/>
            <person name="Salamov A."/>
            <person name="Simmons B.A."/>
            <person name="Magnuson J.K."/>
            <person name="Henrissat B."/>
            <person name="Mortensen U.H."/>
            <person name="Larsen T.O."/>
            <person name="Devries R.P."/>
            <person name="Grigoriev I.V."/>
            <person name="Machida M."/>
            <person name="Baker S.E."/>
            <person name="Andersen M.R."/>
        </authorList>
    </citation>
    <scope>NUCLEOTIDE SEQUENCE [LARGE SCALE GENOMIC DNA]</scope>
    <source>
        <strain evidence="1 2">CBS 763.97</strain>
    </source>
</reference>
<evidence type="ECO:0000313" key="2">
    <source>
        <dbReference type="Proteomes" id="UP000326268"/>
    </source>
</evidence>
<keyword evidence="2" id="KW-1185">Reference proteome</keyword>
<accession>A0A5N7AH42</accession>
<proteinExistence type="predicted"/>
<name>A0A5N7AH42_9EURO</name>
<sequence length="70" mass="8051">MELAKWKTWPFWCEARISVWYAFLISWRRPTAGPVGCTVGCITPSAFIFAQLKLRVYLVCGERKELPSLA</sequence>
<dbReference type="AlphaFoldDB" id="A0A5N7AH42"/>